<dbReference type="Proteomes" id="UP000399805">
    <property type="component" value="Unassembled WGS sequence"/>
</dbReference>
<evidence type="ECO:0008006" key="3">
    <source>
        <dbReference type="Google" id="ProtNLM"/>
    </source>
</evidence>
<evidence type="ECO:0000313" key="2">
    <source>
        <dbReference type="Proteomes" id="UP000399805"/>
    </source>
</evidence>
<accession>A0A6I8M1Y1</accession>
<dbReference type="RefSeq" id="WP_155546459.1">
    <property type="nucleotide sequence ID" value="NZ_CABVGP010000002.1"/>
</dbReference>
<reference evidence="1 2" key="1">
    <citation type="submission" date="2019-09" db="EMBL/GenBank/DDBJ databases">
        <authorList>
            <person name="Leyn A S."/>
        </authorList>
    </citation>
    <scope>NUCLEOTIDE SEQUENCE [LARGE SCALE GENOMIC DNA]</scope>
    <source>
        <strain evidence="1">AA231_1</strain>
    </source>
</reference>
<dbReference type="SUPFAM" id="SSF52540">
    <property type="entry name" value="P-loop containing nucleoside triphosphate hydrolases"/>
    <property type="match status" value="1"/>
</dbReference>
<sequence length="284" mass="28713">MLIALTSVKGSPGVTTFTVALAANWPAAARRVVVECDPAGGDLAQRFVLPPSPGLLSLAAAARGQLEPEAVWNHTQPLVGEVRVMPGPSGSHQARAALSGVTASGSPLYGAGQLPGVALFVDCGRMDPGSPAEPVIRKADVLLLVSGTHSDELAHLAVRLHELGRAAARPCLVLAGQGHSTAEVERELGIPVMARIPHNPGAAAALTGHAVAGRREKGGLVRAAGAVARSLLGGTVPTQATGVPAALGTQVSGVPPQQIRTSGVRVVPPELPHNGAVLRKDVSS</sequence>
<gene>
    <name evidence="1" type="ORF">AA23TX_06540</name>
</gene>
<dbReference type="InterPro" id="IPR027417">
    <property type="entry name" value="P-loop_NTPase"/>
</dbReference>
<proteinExistence type="predicted"/>
<protein>
    <recommendedName>
        <fullName evidence="3">Chromosome partitioning protein</fullName>
    </recommendedName>
</protein>
<dbReference type="EMBL" id="CABVGP010000002">
    <property type="protein sequence ID" value="VVJ21519.1"/>
    <property type="molecule type" value="Genomic_DNA"/>
</dbReference>
<organism evidence="1 2">
    <name type="scientific">Amycolatopsis camponoti</name>
    <dbReference type="NCBI Taxonomy" id="2606593"/>
    <lineage>
        <taxon>Bacteria</taxon>
        <taxon>Bacillati</taxon>
        <taxon>Actinomycetota</taxon>
        <taxon>Actinomycetes</taxon>
        <taxon>Pseudonocardiales</taxon>
        <taxon>Pseudonocardiaceae</taxon>
        <taxon>Amycolatopsis</taxon>
    </lineage>
</organism>
<dbReference type="AlphaFoldDB" id="A0A6I8M1Y1"/>
<keyword evidence="2" id="KW-1185">Reference proteome</keyword>
<name>A0A6I8M1Y1_9PSEU</name>
<dbReference type="Gene3D" id="3.40.50.300">
    <property type="entry name" value="P-loop containing nucleotide triphosphate hydrolases"/>
    <property type="match status" value="1"/>
</dbReference>
<evidence type="ECO:0000313" key="1">
    <source>
        <dbReference type="EMBL" id="VVJ21519.1"/>
    </source>
</evidence>